<feature type="signal peptide" evidence="2">
    <location>
        <begin position="1"/>
        <end position="22"/>
    </location>
</feature>
<dbReference type="OrthoDB" id="5938925at2"/>
<keyword evidence="4" id="KW-1185">Reference proteome</keyword>
<name>A0A370K6A1_9GAMM</name>
<dbReference type="InterPro" id="IPR013517">
    <property type="entry name" value="FG-GAP"/>
</dbReference>
<dbReference type="AlphaFoldDB" id="A0A370K6A1"/>
<dbReference type="SUPFAM" id="SSF69318">
    <property type="entry name" value="Integrin alpha N-terminal domain"/>
    <property type="match status" value="1"/>
</dbReference>
<dbReference type="Gene3D" id="2.130.10.130">
    <property type="entry name" value="Integrin alpha, N-terminal"/>
    <property type="match status" value="1"/>
</dbReference>
<dbReference type="Pfam" id="PF13517">
    <property type="entry name" value="FG-GAP_3"/>
    <property type="match status" value="1"/>
</dbReference>
<sequence>MNPGKLFVAAAMAVAFSSPVIARDNEGGSTTVSPWPSFLQEANEVFRPDYSYVAPDDVDGDGLSDLLWYNAREHKVGYWLSTWTYTYPYTYASGARQTFNVPSDYYVGAAGDLNGDRKVDLVLTSAKRDLWLWASNGAGFDASRIGEYPEGWQLLGAGDIDGDNNADLLWWNERKCEFGYWRMQGAIVLEKKTIKATCGYHVAAIGHFMQTNHLDLLWTSDAHDVYLWAGSDTGFTSTFLGNYDPQGHIIGAAIAGDFGGINVYVQNDAAMQFTQYEWVRYFDAQGNVGQTTFNAIRSLPINPGDYLGATGNLDGANEAVLVWGNDSVNAASTPRLPGGLTWYTNTVGAFSPFSNPWQSASIASYPAGWSLLGSGH</sequence>
<dbReference type="PANTHER" id="PTHR46580">
    <property type="entry name" value="SENSOR KINASE-RELATED"/>
    <property type="match status" value="1"/>
</dbReference>
<evidence type="ECO:0000313" key="4">
    <source>
        <dbReference type="Proteomes" id="UP000254711"/>
    </source>
</evidence>
<dbReference type="Proteomes" id="UP000254711">
    <property type="component" value="Unassembled WGS sequence"/>
</dbReference>
<feature type="chain" id="PRO_5016901175" evidence="2">
    <location>
        <begin position="23"/>
        <end position="376"/>
    </location>
</feature>
<keyword evidence="1 2" id="KW-0732">Signal</keyword>
<organism evidence="3 4">
    <name type="scientific">Dyella solisilvae</name>
    <dbReference type="NCBI Taxonomy" id="1920168"/>
    <lineage>
        <taxon>Bacteria</taxon>
        <taxon>Pseudomonadati</taxon>
        <taxon>Pseudomonadota</taxon>
        <taxon>Gammaproteobacteria</taxon>
        <taxon>Lysobacterales</taxon>
        <taxon>Rhodanobacteraceae</taxon>
        <taxon>Dyella</taxon>
    </lineage>
</organism>
<accession>A0A370K6A1</accession>
<dbReference type="InterPro" id="IPR028994">
    <property type="entry name" value="Integrin_alpha_N"/>
</dbReference>
<gene>
    <name evidence="3" type="ORF">DVT68_13945</name>
</gene>
<dbReference type="EMBL" id="QQSY01000003">
    <property type="protein sequence ID" value="RDI98175.1"/>
    <property type="molecule type" value="Genomic_DNA"/>
</dbReference>
<dbReference type="PANTHER" id="PTHR46580:SF2">
    <property type="entry name" value="MAM DOMAIN-CONTAINING PROTEIN"/>
    <property type="match status" value="1"/>
</dbReference>
<evidence type="ECO:0000256" key="1">
    <source>
        <dbReference type="ARBA" id="ARBA00022729"/>
    </source>
</evidence>
<evidence type="ECO:0000313" key="3">
    <source>
        <dbReference type="EMBL" id="RDI98175.1"/>
    </source>
</evidence>
<reference evidence="3 4" key="1">
    <citation type="submission" date="2018-07" db="EMBL/GenBank/DDBJ databases">
        <title>Dyella solisilvae sp. nov., isolated from the pine and broad-leaved mixed forest soil.</title>
        <authorList>
            <person name="Gao Z."/>
            <person name="Qiu L."/>
        </authorList>
    </citation>
    <scope>NUCLEOTIDE SEQUENCE [LARGE SCALE GENOMIC DNA]</scope>
    <source>
        <strain evidence="3 4">DHG54</strain>
    </source>
</reference>
<proteinExistence type="predicted"/>
<comment type="caution">
    <text evidence="3">The sequence shown here is derived from an EMBL/GenBank/DDBJ whole genome shotgun (WGS) entry which is preliminary data.</text>
</comment>
<protein>
    <submittedName>
        <fullName evidence="3">VCBS repeat-containing protein</fullName>
    </submittedName>
</protein>
<dbReference type="RefSeq" id="WP_114825693.1">
    <property type="nucleotide sequence ID" value="NZ_QQSY01000003.1"/>
</dbReference>
<evidence type="ECO:0000256" key="2">
    <source>
        <dbReference type="SAM" id="SignalP"/>
    </source>
</evidence>